<evidence type="ECO:0000256" key="8">
    <source>
        <dbReference type="ARBA" id="ARBA00048505"/>
    </source>
</evidence>
<organism evidence="11 12">
    <name type="scientific">Paenibacillus yanchengensis</name>
    <dbReference type="NCBI Taxonomy" id="2035833"/>
    <lineage>
        <taxon>Bacteria</taxon>
        <taxon>Bacillati</taxon>
        <taxon>Bacillota</taxon>
        <taxon>Bacilli</taxon>
        <taxon>Bacillales</taxon>
        <taxon>Paenibacillaceae</taxon>
        <taxon>Paenibacillus</taxon>
    </lineage>
</organism>
<dbReference type="InterPro" id="IPR001279">
    <property type="entry name" value="Metallo-B-lactamas"/>
</dbReference>
<keyword evidence="12" id="KW-1185">Reference proteome</keyword>
<name>A0ABW4YKI1_9BACL</name>
<gene>
    <name evidence="11" type="ORF">ACFSJH_10500</name>
</gene>
<evidence type="ECO:0000256" key="5">
    <source>
        <dbReference type="ARBA" id="ARBA00023136"/>
    </source>
</evidence>
<dbReference type="SUPFAM" id="SSF56281">
    <property type="entry name" value="Metallo-hydrolase/oxidoreductase"/>
    <property type="match status" value="1"/>
</dbReference>
<feature type="transmembrane region" description="Helical" evidence="9">
    <location>
        <begin position="278"/>
        <end position="300"/>
    </location>
</feature>
<dbReference type="InterPro" id="IPR025405">
    <property type="entry name" value="DUF4131"/>
</dbReference>
<evidence type="ECO:0000256" key="1">
    <source>
        <dbReference type="ARBA" id="ARBA00004651"/>
    </source>
</evidence>
<feature type="transmembrane region" description="Helical" evidence="9">
    <location>
        <begin position="6"/>
        <end position="24"/>
    </location>
</feature>
<dbReference type="Pfam" id="PF13567">
    <property type="entry name" value="DUF4131"/>
    <property type="match status" value="1"/>
</dbReference>
<dbReference type="InterPro" id="IPR035681">
    <property type="entry name" value="ComA-like_MBL"/>
</dbReference>
<dbReference type="InterPro" id="IPR004797">
    <property type="entry name" value="Competence_ComEC/Rec2"/>
</dbReference>
<comment type="catalytic activity">
    <reaction evidence="8">
        <text>3',5'-cyclic UMP + H2O = UMP + H(+)</text>
        <dbReference type="Rhea" id="RHEA:70575"/>
        <dbReference type="ChEBI" id="CHEBI:15377"/>
        <dbReference type="ChEBI" id="CHEBI:15378"/>
        <dbReference type="ChEBI" id="CHEBI:57865"/>
        <dbReference type="ChEBI" id="CHEBI:184387"/>
    </reaction>
    <physiologicalReaction direction="left-to-right" evidence="8">
        <dbReference type="Rhea" id="RHEA:70576"/>
    </physiologicalReaction>
</comment>
<sequence length="866" mass="99224">MMTAPTKRPIVWITVAFIVGKLLVDYSSNRLGLLLLIGVWCLMLALLTYTQMCTRFFAIVMVAVLGISVGYNMVLQSQHYSKILQSLQWDGQQGQQIEHYDSIPVTIKGIVVSAAVVDGDRISLHMLSEEVQLHNDEQREKQLFVKEKVLVHLSLHEQKEQLLHRQMLRGTALQLTGTLHIPKRADNRDGFDYQQFLQEKNIFWLFKVASMTDVIWLKQQKTMAQYMTNAIDRLRLYLADHLDKIYSGSNIGFMKGLLLGIREDFDERQFQQFSQVGITHILAISGLHVAVFMYMVTIILKFFRFTRERINGTLLSLIPLYVVLSGASPSVIRAGMMALLALFAIQAGKQKNTIHIIAATALIMLLYKPAYLYDVSFQLSFIVTSGLIIGVPALRNYFPQKKMQRFIFDIFTVSLVAQLISFPLTIYYFNQFHLLSLLANVLFVPMISSIILPLAMISLIVSLFSISIASWLAKMITGLNQYVLNGIEWFAKQTSFLTIWGTPPVWWVGTWLVVSFLLFIQLRTKNEAYYTLDEHHRFYMFSFYRMLNYVRRPFMLSMSLLILLVYSYNYPLLYGVTEISFLAVGQGDATLIRSSNGKVILIDGGGTLSFGTSKEQWKARKRPFEVGKQVVVPLLKKRGIKQIDMLIISHLDTDHIGGLLAVLEHIPVKEVWWNQTLKKSSDTIQLMEMIIAKKIPLYSAVAGENYQVANNIQMQFLWPDESAVRRNTVEYVEDQNEWSVVLLLDIEGKRILLTGDIGQTTEQRIIQLLHKLMLDYSGQIDVMKVAHHGSKHSMGDEWLAYWQPRAAVISVGERNSYGHPHSDVLDRLDIYGVDVYQTSVNGEVVFRIKKQMMYVYTKRSSIYETN</sequence>
<dbReference type="Proteomes" id="UP001597362">
    <property type="component" value="Unassembled WGS sequence"/>
</dbReference>
<keyword evidence="4 9" id="KW-1133">Transmembrane helix</keyword>
<evidence type="ECO:0000256" key="6">
    <source>
        <dbReference type="ARBA" id="ARBA00034221"/>
    </source>
</evidence>
<dbReference type="EMBL" id="JBHUHO010000029">
    <property type="protein sequence ID" value="MFD2116154.1"/>
    <property type="molecule type" value="Genomic_DNA"/>
</dbReference>
<feature type="domain" description="Metallo-beta-lactamase" evidence="10">
    <location>
        <begin position="586"/>
        <end position="813"/>
    </location>
</feature>
<proteinExistence type="predicted"/>
<dbReference type="Gene3D" id="3.60.15.10">
    <property type="entry name" value="Ribonuclease Z/Hydroxyacylglutathione hydrolase-like"/>
    <property type="match status" value="1"/>
</dbReference>
<evidence type="ECO:0000256" key="7">
    <source>
        <dbReference type="ARBA" id="ARBA00034301"/>
    </source>
</evidence>
<evidence type="ECO:0000256" key="3">
    <source>
        <dbReference type="ARBA" id="ARBA00022692"/>
    </source>
</evidence>
<dbReference type="CDD" id="cd07731">
    <property type="entry name" value="ComA-like_MBL-fold"/>
    <property type="match status" value="1"/>
</dbReference>
<protein>
    <submittedName>
        <fullName evidence="11">DNA internalization-related competence protein ComEC/Rec2</fullName>
    </submittedName>
</protein>
<keyword evidence="5 9" id="KW-0472">Membrane</keyword>
<evidence type="ECO:0000256" key="2">
    <source>
        <dbReference type="ARBA" id="ARBA00022475"/>
    </source>
</evidence>
<keyword evidence="2" id="KW-1003">Cell membrane</keyword>
<feature type="transmembrane region" description="Helical" evidence="9">
    <location>
        <begin position="320"/>
        <end position="345"/>
    </location>
</feature>
<feature type="transmembrane region" description="Helical" evidence="9">
    <location>
        <begin position="31"/>
        <end position="50"/>
    </location>
</feature>
<evidence type="ECO:0000313" key="12">
    <source>
        <dbReference type="Proteomes" id="UP001597362"/>
    </source>
</evidence>
<feature type="transmembrane region" description="Helical" evidence="9">
    <location>
        <begin position="549"/>
        <end position="568"/>
    </location>
</feature>
<dbReference type="SMART" id="SM00849">
    <property type="entry name" value="Lactamase_B"/>
    <property type="match status" value="1"/>
</dbReference>
<feature type="transmembrane region" description="Helical" evidence="9">
    <location>
        <begin position="406"/>
        <end position="429"/>
    </location>
</feature>
<evidence type="ECO:0000313" key="11">
    <source>
        <dbReference type="EMBL" id="MFD2116154.1"/>
    </source>
</evidence>
<feature type="transmembrane region" description="Helical" evidence="9">
    <location>
        <begin position="56"/>
        <end position="75"/>
    </location>
</feature>
<keyword evidence="3 9" id="KW-0812">Transmembrane</keyword>
<dbReference type="PANTHER" id="PTHR30619">
    <property type="entry name" value="DNA INTERNALIZATION/COMPETENCE PROTEIN COMEC/REC2"/>
    <property type="match status" value="1"/>
</dbReference>
<dbReference type="Pfam" id="PF00753">
    <property type="entry name" value="Lactamase_B"/>
    <property type="match status" value="1"/>
</dbReference>
<reference evidence="12" key="1">
    <citation type="journal article" date="2019" name="Int. J. Syst. Evol. Microbiol.">
        <title>The Global Catalogue of Microorganisms (GCM) 10K type strain sequencing project: providing services to taxonomists for standard genome sequencing and annotation.</title>
        <authorList>
            <consortium name="The Broad Institute Genomics Platform"/>
            <consortium name="The Broad Institute Genome Sequencing Center for Infectious Disease"/>
            <person name="Wu L."/>
            <person name="Ma J."/>
        </authorList>
    </citation>
    <scope>NUCLEOTIDE SEQUENCE [LARGE SCALE GENOMIC DNA]</scope>
    <source>
        <strain evidence="12">GH52</strain>
    </source>
</reference>
<feature type="transmembrane region" description="Helical" evidence="9">
    <location>
        <begin position="504"/>
        <end position="522"/>
    </location>
</feature>
<evidence type="ECO:0000256" key="4">
    <source>
        <dbReference type="ARBA" id="ARBA00022989"/>
    </source>
</evidence>
<feature type="transmembrane region" description="Helical" evidence="9">
    <location>
        <begin position="376"/>
        <end position="394"/>
    </location>
</feature>
<feature type="transmembrane region" description="Helical" evidence="9">
    <location>
        <begin position="463"/>
        <end position="484"/>
    </location>
</feature>
<dbReference type="InterPro" id="IPR052159">
    <property type="entry name" value="Competence_DNA_uptake"/>
</dbReference>
<feature type="transmembrane region" description="Helical" evidence="9">
    <location>
        <begin position="435"/>
        <end position="456"/>
    </location>
</feature>
<dbReference type="NCBIfam" id="TIGR00360">
    <property type="entry name" value="ComEC_N-term"/>
    <property type="match status" value="1"/>
</dbReference>
<feature type="transmembrane region" description="Helical" evidence="9">
    <location>
        <begin position="352"/>
        <end position="370"/>
    </location>
</feature>
<comment type="caution">
    <text evidence="11">The sequence shown here is derived from an EMBL/GenBank/DDBJ whole genome shotgun (WGS) entry which is preliminary data.</text>
</comment>
<comment type="catalytic activity">
    <reaction evidence="6">
        <text>3',5'-cyclic CMP + H2O = CMP + H(+)</text>
        <dbReference type="Rhea" id="RHEA:72675"/>
        <dbReference type="ChEBI" id="CHEBI:15377"/>
        <dbReference type="ChEBI" id="CHEBI:15378"/>
        <dbReference type="ChEBI" id="CHEBI:58003"/>
        <dbReference type="ChEBI" id="CHEBI:60377"/>
    </reaction>
    <physiologicalReaction direction="left-to-right" evidence="6">
        <dbReference type="Rhea" id="RHEA:72676"/>
    </physiologicalReaction>
</comment>
<comment type="subcellular location">
    <subcellularLocation>
        <location evidence="1">Cell membrane</location>
        <topology evidence="1">Multi-pass membrane protein</topology>
    </subcellularLocation>
</comment>
<dbReference type="PANTHER" id="PTHR30619:SF1">
    <property type="entry name" value="RECOMBINATION PROTEIN 2"/>
    <property type="match status" value="1"/>
</dbReference>
<evidence type="ECO:0000256" key="9">
    <source>
        <dbReference type="SAM" id="Phobius"/>
    </source>
</evidence>
<dbReference type="RefSeq" id="WP_377772021.1">
    <property type="nucleotide sequence ID" value="NZ_JBHUHO010000029.1"/>
</dbReference>
<evidence type="ECO:0000259" key="10">
    <source>
        <dbReference type="SMART" id="SM00849"/>
    </source>
</evidence>
<dbReference type="InterPro" id="IPR036866">
    <property type="entry name" value="RibonucZ/Hydroxyglut_hydro"/>
</dbReference>
<dbReference type="NCBIfam" id="TIGR00361">
    <property type="entry name" value="ComEC_Rec2"/>
    <property type="match status" value="1"/>
</dbReference>
<accession>A0ABW4YKI1</accession>
<comment type="function">
    <text evidence="7">Counteracts the endogenous Pycsar antiviral defense system. Phosphodiesterase that enables metal-dependent hydrolysis of host cyclic nucleotide Pycsar defense signals such as cCMP and cUMP.</text>
</comment>
<dbReference type="InterPro" id="IPR004477">
    <property type="entry name" value="ComEC_N"/>
</dbReference>
<dbReference type="Pfam" id="PF03772">
    <property type="entry name" value="Competence"/>
    <property type="match status" value="1"/>
</dbReference>